<dbReference type="Gene3D" id="3.30.720.110">
    <property type="match status" value="1"/>
</dbReference>
<dbReference type="RefSeq" id="WP_119479496.1">
    <property type="nucleotide sequence ID" value="NZ_QXML01000014.1"/>
</dbReference>
<dbReference type="Proteomes" id="UP000283522">
    <property type="component" value="Unassembled WGS sequence"/>
</dbReference>
<sequence>MNSSLYPCLWFDHQAEEAADFYCSLFKNSKVLEKTQMVSRFELNGTKFMGLNGGSKYQVNSAVSYFVHCGSEVEIYRIYDALSKGGSVLMPLKTYDWSPKYAWVIDRYGVNWQLDVEDINSSQKIVPCLLFTNGKRDLVKNALAHYTGIFKNSRILMEAPYPPEIGLPEGTLLFAQIKLDGFILNAMSSTMEHDFDFSPGNSLVVECETQEEIDYYWTQLGKDGKFDRCGWLTDRFGVSWQIVPKILGKLMTDPSKSQKVMATLLTMEKIEIETLLNS</sequence>
<dbReference type="PANTHER" id="PTHR33990">
    <property type="entry name" value="PROTEIN YJDN-RELATED"/>
    <property type="match status" value="1"/>
</dbReference>
<protein>
    <submittedName>
        <fullName evidence="2">VOC family protein</fullName>
    </submittedName>
</protein>
<organism evidence="2 3">
    <name type="scientific">Algoriphagus lacus</name>
    <dbReference type="NCBI Taxonomy" id="2056311"/>
    <lineage>
        <taxon>Bacteria</taxon>
        <taxon>Pseudomonadati</taxon>
        <taxon>Bacteroidota</taxon>
        <taxon>Cytophagia</taxon>
        <taxon>Cytophagales</taxon>
        <taxon>Cyclobacteriaceae</taxon>
        <taxon>Algoriphagus</taxon>
    </lineage>
</organism>
<comment type="caution">
    <text evidence="2">The sequence shown here is derived from an EMBL/GenBank/DDBJ whole genome shotgun (WGS) entry which is preliminary data.</text>
</comment>
<reference evidence="2 3" key="1">
    <citation type="submission" date="2018-09" db="EMBL/GenBank/DDBJ databases">
        <authorList>
            <person name="Wang X."/>
            <person name="Du Z."/>
        </authorList>
    </citation>
    <scope>NUCLEOTIDE SEQUENCE [LARGE SCALE GENOMIC DNA]</scope>
    <source>
        <strain evidence="2 3">N3</strain>
    </source>
</reference>
<dbReference type="OrthoDB" id="9806473at2"/>
<evidence type="ECO:0000313" key="2">
    <source>
        <dbReference type="EMBL" id="RIW12405.1"/>
    </source>
</evidence>
<gene>
    <name evidence="2" type="ORF">D0X99_19240</name>
</gene>
<dbReference type="Pfam" id="PF06983">
    <property type="entry name" value="3-dmu-9_3-mt"/>
    <property type="match status" value="2"/>
</dbReference>
<name>A0A418PM02_9BACT</name>
<dbReference type="SUPFAM" id="SSF54593">
    <property type="entry name" value="Glyoxalase/Bleomycin resistance protein/Dihydroxybiphenyl dioxygenase"/>
    <property type="match status" value="2"/>
</dbReference>
<dbReference type="EMBL" id="QXML01000014">
    <property type="protein sequence ID" value="RIW12405.1"/>
    <property type="molecule type" value="Genomic_DNA"/>
</dbReference>
<proteinExistence type="predicted"/>
<dbReference type="Gene3D" id="3.10.180.10">
    <property type="entry name" value="2,3-Dihydroxybiphenyl 1,2-Dioxygenase, domain 1"/>
    <property type="match status" value="1"/>
</dbReference>
<accession>A0A418PM02</accession>
<dbReference type="Gene3D" id="3.30.720.100">
    <property type="match status" value="1"/>
</dbReference>
<evidence type="ECO:0000313" key="3">
    <source>
        <dbReference type="Proteomes" id="UP000283522"/>
    </source>
</evidence>
<feature type="domain" description="PhnB-like" evidence="1">
    <location>
        <begin position="123"/>
        <end position="243"/>
    </location>
</feature>
<dbReference type="InterPro" id="IPR029068">
    <property type="entry name" value="Glyas_Bleomycin-R_OHBP_Dase"/>
</dbReference>
<dbReference type="CDD" id="cd06588">
    <property type="entry name" value="PhnB_like"/>
    <property type="match status" value="2"/>
</dbReference>
<dbReference type="AlphaFoldDB" id="A0A418PM02"/>
<evidence type="ECO:0000259" key="1">
    <source>
        <dbReference type="Pfam" id="PF06983"/>
    </source>
</evidence>
<keyword evidence="3" id="KW-1185">Reference proteome</keyword>
<dbReference type="InterPro" id="IPR028973">
    <property type="entry name" value="PhnB-like"/>
</dbReference>
<feature type="domain" description="PhnB-like" evidence="1">
    <location>
        <begin position="5"/>
        <end position="114"/>
    </location>
</feature>